<evidence type="ECO:0000256" key="5">
    <source>
        <dbReference type="RuleBase" id="RU003801"/>
    </source>
</evidence>
<dbReference type="EMBL" id="PEDF01000023">
    <property type="protein sequence ID" value="RFZ46398.1"/>
    <property type="molecule type" value="Genomic_DNA"/>
</dbReference>
<comment type="similarity">
    <text evidence="1 5">Belongs to the carnitine/choline acetyltransferase family.</text>
</comment>
<dbReference type="InterPro" id="IPR039551">
    <property type="entry name" value="Cho/carn_acyl_trans"/>
</dbReference>
<keyword evidence="2 5" id="KW-0808">Transferase</keyword>
<protein>
    <submittedName>
        <fullName evidence="7">Choline/Carnitine o-acyltransferase</fullName>
    </submittedName>
</protein>
<dbReference type="InterPro" id="IPR000542">
    <property type="entry name" value="Carn_acyl_trans"/>
</dbReference>
<evidence type="ECO:0000256" key="3">
    <source>
        <dbReference type="ARBA" id="ARBA00023315"/>
    </source>
</evidence>
<dbReference type="GO" id="GO:0009437">
    <property type="term" value="P:carnitine metabolic process"/>
    <property type="evidence" value="ECO:0007669"/>
    <property type="project" value="TreeGrafter"/>
</dbReference>
<dbReference type="Gene3D" id="3.30.559.10">
    <property type="entry name" value="Chloramphenicol acetyltransferase-like domain"/>
    <property type="match status" value="1"/>
</dbReference>
<dbReference type="InterPro" id="IPR042231">
    <property type="entry name" value="Cho/carn_acyl_trans_2"/>
</dbReference>
<dbReference type="Gene3D" id="3.30.559.70">
    <property type="entry name" value="Choline/Carnitine o-acyltransferase, domain 2"/>
    <property type="match status" value="1"/>
</dbReference>
<feature type="domain" description="Choline/carnitine acyltransferase" evidence="6">
    <location>
        <begin position="59"/>
        <end position="627"/>
    </location>
</feature>
<dbReference type="AlphaFoldDB" id="A0A3E2N0W4"/>
<dbReference type="PANTHER" id="PTHR22589:SF31">
    <property type="entry name" value="CARNITINE O-PALMITOYLTRANSFERASE"/>
    <property type="match status" value="1"/>
</dbReference>
<name>A0A3E2N0W4_MYCMR</name>
<reference evidence="7 8" key="1">
    <citation type="journal article" date="2018" name="Sci. Rep.">
        <title>Extensive genomic diversity among Mycobacterium marinum strains revealed by whole genome sequencing.</title>
        <authorList>
            <person name="Das S."/>
            <person name="Pettersson B.M."/>
            <person name="Behra P.R."/>
            <person name="Mallick A."/>
            <person name="Cheramie M."/>
            <person name="Ramesh M."/>
            <person name="Shirreff L."/>
            <person name="DuCote T."/>
            <person name="Dasgupta S."/>
            <person name="Ennis D.G."/>
            <person name="Kirsebom L.A."/>
        </authorList>
    </citation>
    <scope>NUCLEOTIDE SEQUENCE [LARGE SCALE GENOMIC DNA]</scope>
    <source>
        <strain evidence="7 8">Davis1</strain>
    </source>
</reference>
<sequence>MTYLGLRMELLRRLLTWQGWMDAPSSRRTKAWGAAVRALSPNQTGPGALDRFEQVLPRLPLPSIEETLQTFIASVDPLLDATGRAEVRAAADQFRGSDTAAYLQARLETRRARHENWLAEYWEHYAYLIDRRSLLYSTGYTVDSPTMARLGVSQLQQAAMTTVALLDIRRRLAAGQVAPQRIQGVVPLCMKQLRNCYSTVRLPGIDVDTIERFDDQRAIVVLVNGHFFEVEVIFDVGRRDISYPQLLAALEEIQQVATALPPGPPIPALTLEQRDVWSRVRAGLIRDGGVNADSLDRIERALLVVILDDAEPEGLTELGRTSLCGTGANRWLDKSMNLVVFANGRTGGIMEHSRGDGEAMMLLWEERLLYERRFASAFDQKPTPPPSPPRRLVFEVTPTLDLAISAAVANARTLIDDVDVYADDLGAAGAAAIKAARCSPDAFIQLALQLAYGRLHPDRGPCLTYETATTRLFAAGRTECLRSATAQSRAFVLAMMDPTCTRARRARLLRAAASAHRANRLRAMRGRGCDRHLLGLFIEALREGKEVALFGTDAWSLPFELATSQSPVRQTAAWRPESSSRGVGFLPITQTGYGVSYAFVGDDDVYLFVSASNGCDQTSAQRFCDAVGAAMRDMLRVLSGHAELATTPAPAPELQLQ</sequence>
<dbReference type="Pfam" id="PF00755">
    <property type="entry name" value="Carn_acyltransf"/>
    <property type="match status" value="1"/>
</dbReference>
<proteinExistence type="inferred from homology"/>
<dbReference type="Proteomes" id="UP000257451">
    <property type="component" value="Unassembled WGS sequence"/>
</dbReference>
<dbReference type="SUPFAM" id="SSF52777">
    <property type="entry name" value="CoA-dependent acyltransferases"/>
    <property type="match status" value="2"/>
</dbReference>
<accession>A0A3E2N0W4</accession>
<dbReference type="PROSITE" id="PS00440">
    <property type="entry name" value="ACYLTRANSF_C_2"/>
    <property type="match status" value="1"/>
</dbReference>
<gene>
    <name evidence="7" type="ORF">DAVIS_00912</name>
</gene>
<evidence type="ECO:0000313" key="8">
    <source>
        <dbReference type="Proteomes" id="UP000257451"/>
    </source>
</evidence>
<comment type="caution">
    <text evidence="7">The sequence shown here is derived from an EMBL/GenBank/DDBJ whole genome shotgun (WGS) entry which is preliminary data.</text>
</comment>
<feature type="active site" description="Proton acceptor" evidence="4">
    <location>
        <position position="352"/>
    </location>
</feature>
<dbReference type="PANTHER" id="PTHR22589">
    <property type="entry name" value="CARNITINE O-ACYLTRANSFERASE"/>
    <property type="match status" value="1"/>
</dbReference>
<dbReference type="GO" id="GO:0006631">
    <property type="term" value="P:fatty acid metabolic process"/>
    <property type="evidence" value="ECO:0007669"/>
    <property type="project" value="TreeGrafter"/>
</dbReference>
<dbReference type="InterPro" id="IPR023213">
    <property type="entry name" value="CAT-like_dom_sf"/>
</dbReference>
<evidence type="ECO:0000256" key="1">
    <source>
        <dbReference type="ARBA" id="ARBA00005232"/>
    </source>
</evidence>
<evidence type="ECO:0000259" key="6">
    <source>
        <dbReference type="Pfam" id="PF00755"/>
    </source>
</evidence>
<dbReference type="GO" id="GO:0004095">
    <property type="term" value="F:carnitine O-palmitoyltransferase activity"/>
    <property type="evidence" value="ECO:0007669"/>
    <property type="project" value="TreeGrafter"/>
</dbReference>
<organism evidence="7 8">
    <name type="scientific">Mycobacterium marinum</name>
    <dbReference type="NCBI Taxonomy" id="1781"/>
    <lineage>
        <taxon>Bacteria</taxon>
        <taxon>Bacillati</taxon>
        <taxon>Actinomycetota</taxon>
        <taxon>Actinomycetes</taxon>
        <taxon>Mycobacteriales</taxon>
        <taxon>Mycobacteriaceae</taxon>
        <taxon>Mycobacterium</taxon>
        <taxon>Mycobacterium ulcerans group</taxon>
    </lineage>
</organism>
<keyword evidence="3 5" id="KW-0012">Acyltransferase</keyword>
<dbReference type="RefSeq" id="WP_117431600.1">
    <property type="nucleotide sequence ID" value="NZ_PEDF01000023.1"/>
</dbReference>
<evidence type="ECO:0000313" key="7">
    <source>
        <dbReference type="EMBL" id="RFZ46398.1"/>
    </source>
</evidence>
<evidence type="ECO:0000256" key="2">
    <source>
        <dbReference type="ARBA" id="ARBA00022679"/>
    </source>
</evidence>
<evidence type="ECO:0000256" key="4">
    <source>
        <dbReference type="PIRSR" id="PIRSR600542-1"/>
    </source>
</evidence>